<dbReference type="SMART" id="SM00283">
    <property type="entry name" value="MA"/>
    <property type="match status" value="1"/>
</dbReference>
<gene>
    <name evidence="8" type="ORF">DVJ83_14325</name>
</gene>
<dbReference type="AlphaFoldDB" id="A0A345IKX9"/>
<dbReference type="PANTHER" id="PTHR32089">
    <property type="entry name" value="METHYL-ACCEPTING CHEMOTAXIS PROTEIN MCPB"/>
    <property type="match status" value="1"/>
</dbReference>
<dbReference type="GO" id="GO:0007165">
    <property type="term" value="P:signal transduction"/>
    <property type="evidence" value="ECO:0007669"/>
    <property type="project" value="UniProtKB-KW"/>
</dbReference>
<keyword evidence="1 3" id="KW-0807">Transducer</keyword>
<dbReference type="Gene3D" id="1.10.287.950">
    <property type="entry name" value="Methyl-accepting chemotaxis protein"/>
    <property type="match status" value="1"/>
</dbReference>
<evidence type="ECO:0000259" key="7">
    <source>
        <dbReference type="PROSITE" id="PS50885"/>
    </source>
</evidence>
<dbReference type="EMBL" id="CP031159">
    <property type="protein sequence ID" value="AXH00352.1"/>
    <property type="molecule type" value="Genomic_DNA"/>
</dbReference>
<dbReference type="CDD" id="cd06225">
    <property type="entry name" value="HAMP"/>
    <property type="match status" value="1"/>
</dbReference>
<dbReference type="Proteomes" id="UP000253744">
    <property type="component" value="Plasmid pDrdA"/>
</dbReference>
<dbReference type="PANTHER" id="PTHR32089:SF114">
    <property type="entry name" value="METHYL-ACCEPTING CHEMOTAXIS PROTEIN MCPB"/>
    <property type="match status" value="1"/>
</dbReference>
<evidence type="ECO:0000256" key="2">
    <source>
        <dbReference type="ARBA" id="ARBA00029447"/>
    </source>
</evidence>
<evidence type="ECO:0000256" key="1">
    <source>
        <dbReference type="ARBA" id="ARBA00023224"/>
    </source>
</evidence>
<keyword evidence="5" id="KW-0812">Transmembrane</keyword>
<organism evidence="8 9">
    <name type="scientific">Deinococcus wulumuqiensis</name>
    <dbReference type="NCBI Taxonomy" id="980427"/>
    <lineage>
        <taxon>Bacteria</taxon>
        <taxon>Thermotogati</taxon>
        <taxon>Deinococcota</taxon>
        <taxon>Deinococci</taxon>
        <taxon>Deinococcales</taxon>
        <taxon>Deinococcaceae</taxon>
        <taxon>Deinococcus</taxon>
    </lineage>
</organism>
<protein>
    <submittedName>
        <fullName evidence="8">Methyl-accepting chemotaxis protein</fullName>
    </submittedName>
</protein>
<comment type="similarity">
    <text evidence="2">Belongs to the methyl-accepting chemotaxis (MCP) protein family.</text>
</comment>
<dbReference type="SMART" id="SM00304">
    <property type="entry name" value="HAMP"/>
    <property type="match status" value="3"/>
</dbReference>
<dbReference type="SUPFAM" id="SSF58104">
    <property type="entry name" value="Methyl-accepting chemotaxis protein (MCP) signaling domain"/>
    <property type="match status" value="1"/>
</dbReference>
<dbReference type="GO" id="GO:0016020">
    <property type="term" value="C:membrane"/>
    <property type="evidence" value="ECO:0007669"/>
    <property type="project" value="InterPro"/>
</dbReference>
<evidence type="ECO:0000256" key="5">
    <source>
        <dbReference type="SAM" id="Phobius"/>
    </source>
</evidence>
<geneLocation type="plasmid" evidence="9">
    <name>pdrda</name>
</geneLocation>
<dbReference type="RefSeq" id="WP_114673042.1">
    <property type="nucleotide sequence ID" value="NZ_CP031159.1"/>
</dbReference>
<keyword evidence="8" id="KW-0614">Plasmid</keyword>
<reference evidence="8 9" key="1">
    <citation type="submission" date="2018-07" db="EMBL/GenBank/DDBJ databases">
        <title>Complete Genome and Methylome Analysis of Deinococcus wulumuqiensis NEB 479.</title>
        <authorList>
            <person name="Fomenkov A."/>
            <person name="Luyten Y."/>
            <person name="Vincze T."/>
            <person name="Anton B.P."/>
            <person name="Clark T."/>
            <person name="Roberts R.J."/>
            <person name="Morgan R.D."/>
        </authorList>
    </citation>
    <scope>NUCLEOTIDE SEQUENCE [LARGE SCALE GENOMIC DNA]</scope>
    <source>
        <strain evidence="8 9">NEB 479</strain>
        <plasmid evidence="9">Plasmid pdrda</plasmid>
    </source>
</reference>
<dbReference type="InterPro" id="IPR004089">
    <property type="entry name" value="MCPsignal_dom"/>
</dbReference>
<evidence type="ECO:0000313" key="9">
    <source>
        <dbReference type="Proteomes" id="UP000253744"/>
    </source>
</evidence>
<dbReference type="Pfam" id="PF00672">
    <property type="entry name" value="HAMP"/>
    <property type="match status" value="1"/>
</dbReference>
<evidence type="ECO:0000256" key="3">
    <source>
        <dbReference type="PROSITE-ProRule" id="PRU00284"/>
    </source>
</evidence>
<dbReference type="PROSITE" id="PS50885">
    <property type="entry name" value="HAMP"/>
    <property type="match status" value="2"/>
</dbReference>
<dbReference type="STRING" id="1288484.GCA_000348665_01935"/>
<feature type="domain" description="Methyl-accepting transducer" evidence="6">
    <location>
        <begin position="480"/>
        <end position="716"/>
    </location>
</feature>
<dbReference type="SUPFAM" id="SSF158472">
    <property type="entry name" value="HAMP domain-like"/>
    <property type="match status" value="1"/>
</dbReference>
<feature type="domain" description="HAMP" evidence="7">
    <location>
        <begin position="424"/>
        <end position="475"/>
    </location>
</feature>
<evidence type="ECO:0000259" key="6">
    <source>
        <dbReference type="PROSITE" id="PS50111"/>
    </source>
</evidence>
<keyword evidence="5" id="KW-0472">Membrane</keyword>
<evidence type="ECO:0000313" key="8">
    <source>
        <dbReference type="EMBL" id="AXH00352.1"/>
    </source>
</evidence>
<dbReference type="Pfam" id="PF00015">
    <property type="entry name" value="MCPsignal"/>
    <property type="match status" value="1"/>
</dbReference>
<accession>A0A345IKX9</accession>
<evidence type="ECO:0000256" key="4">
    <source>
        <dbReference type="SAM" id="MobiDB-lite"/>
    </source>
</evidence>
<dbReference type="KEGG" id="dwu:DVJ83_14325"/>
<name>A0A345IKX9_9DEIO</name>
<feature type="transmembrane region" description="Helical" evidence="5">
    <location>
        <begin position="339"/>
        <end position="357"/>
    </location>
</feature>
<keyword evidence="5" id="KW-1133">Transmembrane helix</keyword>
<proteinExistence type="inferred from homology"/>
<sequence>MTHLKTAPLPTRPHASQTPGDGDAPHLPLLRRLTIAQKLTTLGLLLGLPLAGLSVLVGAQDVQQYRAASQQLQIAGHYGTLERLQLQLREIRGSAPQQVSAQQLQQLQQVDRQLQDILRSSEAVRSQQLSQALSAKLGAIVQAIRTESVSAAELAQLINGVLGGELAQLFTTLATEGQLGSVRVPGGAALVRLTSETMAEHLPEVGRQFTTILPILDQALTRQGGVLTGEQRSDIKNAVQRARELTDAVERGGNEVLAARPDLRAQLAQPYAEANEQTRKLFDFVEQRTLEPRKVTTTFQQLLNVANPTLPAQYRAFDLTTAALRGIFEQQRAQAQRRLLALLLLLALVAALLALLLRAVSRAITQPLGDLTRASRQLSEGDLSASVPVTTADEFALLGHSFNAATAELREQQRHSEKERLEAQQLQNNIGAFLNVTVDIAGGDLTRRGVVTQDVLGNVVDSVNLMTEELAGTLKQVQQTSQAVGQGSQQLLTTTAQIEQGSLTTAQQAGHLAERARQIDRQIQDLTRSAQASAEAARQALETSEQGQQAVQGTLQGMSAIRSGTQDVAQTMQALSERSEQIQGIVDTITQIASQTNLLSLHASIEAAGAGEAGSRFAVVADEVRQLAEQTNEAAGRVAALITGLQSEIARAQAGVHSSAAQVERGYRVAEEAGARLQELGHIAQRSAQLAGQMSDVSGTQARDIAQLGQGVQDIAALAQNAQQSVQQGRGAAEQLRSLATQLEQSLSRFRLG</sequence>
<feature type="transmembrane region" description="Helical" evidence="5">
    <location>
        <begin position="39"/>
        <end position="59"/>
    </location>
</feature>
<dbReference type="PROSITE" id="PS50111">
    <property type="entry name" value="CHEMOTAXIS_TRANSDUC_2"/>
    <property type="match status" value="1"/>
</dbReference>
<dbReference type="Gene3D" id="6.10.340.10">
    <property type="match status" value="1"/>
</dbReference>
<dbReference type="InterPro" id="IPR003660">
    <property type="entry name" value="HAMP_dom"/>
</dbReference>
<feature type="region of interest" description="Disordered" evidence="4">
    <location>
        <begin position="1"/>
        <end position="25"/>
    </location>
</feature>
<feature type="domain" description="HAMP" evidence="7">
    <location>
        <begin position="362"/>
        <end position="414"/>
    </location>
</feature>